<sequence length="432" mass="46936">MDVSKLRIPELVAICEELGISVGQAERNPIMELLRKEEVSDGDPKSRKKDLVSREERVLAPSRARTRQVAAETRLSADGTTDAVPHDADSKLEALEVRGDSDPARERDEASQASDVCFLWDKGKASMESSAEKPADRKAEQDSGCPSRHPRDSEIKPRRDRNRRNAGALPDKSSVSSKFIKTTEPVLNSQLVLQPGIQSGAEIKPGLSDRDFEKSIESIGTRAFLPSCGSSPGLARPDAAWRTLRSQQCFESGCVLKQLIFSSFGGIGDDTAAAAANIHVHMRVDHGGVDWRGPPLEPTRPRGQSPWPCRFSSSLTRPRSGGRIETVETELRRCRLLTKQRMLTNSAEPRCSLKRKCFPSAFIEPRHERGLLSFSSGAPEMLVPAASSLPRFPGAAAPNGTLVVVAGHPFGSLKNINGVRSLKQPGPAASNV</sequence>
<gene>
    <name evidence="1" type="ORF">HPB47_007201</name>
</gene>
<evidence type="ECO:0000313" key="1">
    <source>
        <dbReference type="EMBL" id="KAG0415585.1"/>
    </source>
</evidence>
<protein>
    <submittedName>
        <fullName evidence="1">Uncharacterized protein</fullName>
    </submittedName>
</protein>
<proteinExistence type="predicted"/>
<reference evidence="1 2" key="1">
    <citation type="journal article" date="2020" name="Cell">
        <title>Large-Scale Comparative Analyses of Tick Genomes Elucidate Their Genetic Diversity and Vector Capacities.</title>
        <authorList>
            <consortium name="Tick Genome and Microbiome Consortium (TIGMIC)"/>
            <person name="Jia N."/>
            <person name="Wang J."/>
            <person name="Shi W."/>
            <person name="Du L."/>
            <person name="Sun Y."/>
            <person name="Zhan W."/>
            <person name="Jiang J.F."/>
            <person name="Wang Q."/>
            <person name="Zhang B."/>
            <person name="Ji P."/>
            <person name="Bell-Sakyi L."/>
            <person name="Cui X.M."/>
            <person name="Yuan T.T."/>
            <person name="Jiang B.G."/>
            <person name="Yang W.F."/>
            <person name="Lam T.T."/>
            <person name="Chang Q.C."/>
            <person name="Ding S.J."/>
            <person name="Wang X.J."/>
            <person name="Zhu J.G."/>
            <person name="Ruan X.D."/>
            <person name="Zhao L."/>
            <person name="Wei J.T."/>
            <person name="Ye R.Z."/>
            <person name="Que T.C."/>
            <person name="Du C.H."/>
            <person name="Zhou Y.H."/>
            <person name="Cheng J.X."/>
            <person name="Dai P.F."/>
            <person name="Guo W.B."/>
            <person name="Han X.H."/>
            <person name="Huang E.J."/>
            <person name="Li L.F."/>
            <person name="Wei W."/>
            <person name="Gao Y.C."/>
            <person name="Liu J.Z."/>
            <person name="Shao H.Z."/>
            <person name="Wang X."/>
            <person name="Wang C.C."/>
            <person name="Yang T.C."/>
            <person name="Huo Q.B."/>
            <person name="Li W."/>
            <person name="Chen H.Y."/>
            <person name="Chen S.E."/>
            <person name="Zhou L.G."/>
            <person name="Ni X.B."/>
            <person name="Tian J.H."/>
            <person name="Sheng Y."/>
            <person name="Liu T."/>
            <person name="Pan Y.S."/>
            <person name="Xia L.Y."/>
            <person name="Li J."/>
            <person name="Zhao F."/>
            <person name="Cao W.C."/>
        </authorList>
    </citation>
    <scope>NUCLEOTIDE SEQUENCE [LARGE SCALE GENOMIC DNA]</scope>
    <source>
        <strain evidence="1">Iper-2018</strain>
    </source>
</reference>
<accession>A0AC60P817</accession>
<name>A0AC60P817_IXOPE</name>
<keyword evidence="2" id="KW-1185">Reference proteome</keyword>
<comment type="caution">
    <text evidence="1">The sequence shown here is derived from an EMBL/GenBank/DDBJ whole genome shotgun (WGS) entry which is preliminary data.</text>
</comment>
<dbReference type="EMBL" id="JABSTQ010011052">
    <property type="protein sequence ID" value="KAG0415585.1"/>
    <property type="molecule type" value="Genomic_DNA"/>
</dbReference>
<dbReference type="Proteomes" id="UP000805193">
    <property type="component" value="Unassembled WGS sequence"/>
</dbReference>
<organism evidence="1 2">
    <name type="scientific">Ixodes persulcatus</name>
    <name type="common">Taiga tick</name>
    <dbReference type="NCBI Taxonomy" id="34615"/>
    <lineage>
        <taxon>Eukaryota</taxon>
        <taxon>Metazoa</taxon>
        <taxon>Ecdysozoa</taxon>
        <taxon>Arthropoda</taxon>
        <taxon>Chelicerata</taxon>
        <taxon>Arachnida</taxon>
        <taxon>Acari</taxon>
        <taxon>Parasitiformes</taxon>
        <taxon>Ixodida</taxon>
        <taxon>Ixodoidea</taxon>
        <taxon>Ixodidae</taxon>
        <taxon>Ixodinae</taxon>
        <taxon>Ixodes</taxon>
    </lineage>
</organism>
<evidence type="ECO:0000313" key="2">
    <source>
        <dbReference type="Proteomes" id="UP000805193"/>
    </source>
</evidence>